<dbReference type="Proteomes" id="UP000288805">
    <property type="component" value="Unassembled WGS sequence"/>
</dbReference>
<organism evidence="1 2">
    <name type="scientific">Vitis vinifera</name>
    <name type="common">Grape</name>
    <dbReference type="NCBI Taxonomy" id="29760"/>
    <lineage>
        <taxon>Eukaryota</taxon>
        <taxon>Viridiplantae</taxon>
        <taxon>Streptophyta</taxon>
        <taxon>Embryophyta</taxon>
        <taxon>Tracheophyta</taxon>
        <taxon>Spermatophyta</taxon>
        <taxon>Magnoliopsida</taxon>
        <taxon>eudicotyledons</taxon>
        <taxon>Gunneridae</taxon>
        <taxon>Pentapetalae</taxon>
        <taxon>rosids</taxon>
        <taxon>Vitales</taxon>
        <taxon>Vitaceae</taxon>
        <taxon>Viteae</taxon>
        <taxon>Vitis</taxon>
    </lineage>
</organism>
<protein>
    <submittedName>
        <fullName evidence="1">Uncharacterized protein</fullName>
    </submittedName>
</protein>
<evidence type="ECO:0000313" key="1">
    <source>
        <dbReference type="EMBL" id="RVX11041.1"/>
    </source>
</evidence>
<evidence type="ECO:0000313" key="2">
    <source>
        <dbReference type="Proteomes" id="UP000288805"/>
    </source>
</evidence>
<dbReference type="AlphaFoldDB" id="A0A438JPZ9"/>
<comment type="caution">
    <text evidence="1">The sequence shown here is derived from an EMBL/GenBank/DDBJ whole genome shotgun (WGS) entry which is preliminary data.</text>
</comment>
<name>A0A438JPZ9_VITVI</name>
<sequence length="176" mass="19360">MITSEKLVGSENYLFWSAFVELWFMGQGYEDHLVTQEADIPEAPAPKEDPRPGPRAIFRPRLHLTSRRVRAREAFSGDAASSSSLVCRRPAPYLPGSPHPSLHVPLLGIFVSVSPPNSLSGEVPATFLHPIPARALGSVLLPFWWYPRRDLRPSPFFGGATSQSEAVLGALFDPNT</sequence>
<accession>A0A438JPZ9</accession>
<gene>
    <name evidence="1" type="ORF">CK203_013303</name>
</gene>
<proteinExistence type="predicted"/>
<dbReference type="EMBL" id="QGNW01000032">
    <property type="protein sequence ID" value="RVX11041.1"/>
    <property type="molecule type" value="Genomic_DNA"/>
</dbReference>
<reference evidence="1 2" key="1">
    <citation type="journal article" date="2018" name="PLoS Genet.">
        <title>Population sequencing reveals clonal diversity and ancestral inbreeding in the grapevine cultivar Chardonnay.</title>
        <authorList>
            <person name="Roach M.J."/>
            <person name="Johnson D.L."/>
            <person name="Bohlmann J."/>
            <person name="van Vuuren H.J."/>
            <person name="Jones S.J."/>
            <person name="Pretorius I.S."/>
            <person name="Schmidt S.A."/>
            <person name="Borneman A.R."/>
        </authorList>
    </citation>
    <scope>NUCLEOTIDE SEQUENCE [LARGE SCALE GENOMIC DNA]</scope>
    <source>
        <strain evidence="2">cv. Chardonnay</strain>
        <tissue evidence="1">Leaf</tissue>
    </source>
</reference>